<sequence>MQKKSILSNTLPIWIMTSLMTTASQAEIILHGTRIIYPSNNKEVSLQITNDGTRPALVQAWLDEGDANSTPDQVMLPFIITPPVSRVEPNKGQTLRITALPSSHELNQNQESLYWLNVLDIPPRTSGSNTPENFLQLAIRSRIKFIYRPGTIKQDVNQAPEQLQWKKLGEQLVVKNPTPFYMTLTSAFNKTDPQKTDLIPKGLILAPFSEQSVQPFNTHIHDIEFTIINDYGGRTEHTTTLNP</sequence>
<keyword evidence="7" id="KW-0393">Immunoglobulin domain</keyword>
<keyword evidence="3" id="KW-1029">Fimbrium biogenesis</keyword>
<dbReference type="PANTHER" id="PTHR30251:SF2">
    <property type="entry name" value="FIMBRIAL CHAPERONE YADV-RELATED"/>
    <property type="match status" value="1"/>
</dbReference>
<dbReference type="InterPro" id="IPR013783">
    <property type="entry name" value="Ig-like_fold"/>
</dbReference>
<dbReference type="STRING" id="1219383.SAMN05421733_104198"/>
<evidence type="ECO:0000259" key="10">
    <source>
        <dbReference type="Pfam" id="PF02753"/>
    </source>
</evidence>
<evidence type="ECO:0000256" key="5">
    <source>
        <dbReference type="ARBA" id="ARBA00022764"/>
    </source>
</evidence>
<organism evidence="11 12">
    <name type="scientific">Acinetobacter boissieri</name>
    <dbReference type="NCBI Taxonomy" id="1219383"/>
    <lineage>
        <taxon>Bacteria</taxon>
        <taxon>Pseudomonadati</taxon>
        <taxon>Pseudomonadota</taxon>
        <taxon>Gammaproteobacteria</taxon>
        <taxon>Moraxellales</taxon>
        <taxon>Moraxellaceae</taxon>
        <taxon>Acinetobacter</taxon>
    </lineage>
</organism>
<evidence type="ECO:0000313" key="11">
    <source>
        <dbReference type="EMBL" id="SDB90890.1"/>
    </source>
</evidence>
<reference evidence="12" key="1">
    <citation type="submission" date="2016-09" db="EMBL/GenBank/DDBJ databases">
        <authorList>
            <person name="Varghese N."/>
            <person name="Submissions S."/>
        </authorList>
    </citation>
    <scope>NUCLEOTIDE SEQUENCE [LARGE SCALE GENOMIC DNA]</scope>
    <source>
        <strain evidence="12">ANC 4422</strain>
    </source>
</reference>
<dbReference type="InterPro" id="IPR016148">
    <property type="entry name" value="Pili_assmbl_chaperone_C"/>
</dbReference>
<dbReference type="Gene3D" id="2.60.40.10">
    <property type="entry name" value="Immunoglobulins"/>
    <property type="match status" value="2"/>
</dbReference>
<evidence type="ECO:0000256" key="6">
    <source>
        <dbReference type="ARBA" id="ARBA00023186"/>
    </source>
</evidence>
<dbReference type="RefSeq" id="WP_092747609.1">
    <property type="nucleotide sequence ID" value="NZ_FMYL01000004.1"/>
</dbReference>
<dbReference type="InterPro" id="IPR018046">
    <property type="entry name" value="Pili_assmbl_chaperone_CS"/>
</dbReference>
<dbReference type="SUPFAM" id="SSF49354">
    <property type="entry name" value="PapD-like"/>
    <property type="match status" value="1"/>
</dbReference>
<evidence type="ECO:0000256" key="8">
    <source>
        <dbReference type="RuleBase" id="RU003918"/>
    </source>
</evidence>
<dbReference type="Proteomes" id="UP000242501">
    <property type="component" value="Unassembled WGS sequence"/>
</dbReference>
<keyword evidence="6 8" id="KW-0143">Chaperone</keyword>
<evidence type="ECO:0000256" key="1">
    <source>
        <dbReference type="ARBA" id="ARBA00004418"/>
    </source>
</evidence>
<evidence type="ECO:0000256" key="3">
    <source>
        <dbReference type="ARBA" id="ARBA00022558"/>
    </source>
</evidence>
<dbReference type="InterPro" id="IPR036316">
    <property type="entry name" value="Pili_assmbl_chap_C_dom_sf"/>
</dbReference>
<protein>
    <submittedName>
        <fullName evidence="11">P pilus assembly protein, chaperone PapD</fullName>
    </submittedName>
</protein>
<keyword evidence="4" id="KW-0732">Signal</keyword>
<name>A0A1G6H9E5_9GAMM</name>
<dbReference type="GO" id="GO:0071555">
    <property type="term" value="P:cell wall organization"/>
    <property type="evidence" value="ECO:0007669"/>
    <property type="project" value="InterPro"/>
</dbReference>
<dbReference type="PROSITE" id="PS00635">
    <property type="entry name" value="PILI_CHAPERONE"/>
    <property type="match status" value="1"/>
</dbReference>
<evidence type="ECO:0000256" key="4">
    <source>
        <dbReference type="ARBA" id="ARBA00022729"/>
    </source>
</evidence>
<comment type="similarity">
    <text evidence="2 8">Belongs to the periplasmic pilus chaperone family.</text>
</comment>
<evidence type="ECO:0000259" key="9">
    <source>
        <dbReference type="Pfam" id="PF00345"/>
    </source>
</evidence>
<dbReference type="InterPro" id="IPR050643">
    <property type="entry name" value="Periplasmic_pilus_chap"/>
</dbReference>
<dbReference type="EMBL" id="FMYL01000004">
    <property type="protein sequence ID" value="SDB90890.1"/>
    <property type="molecule type" value="Genomic_DNA"/>
</dbReference>
<dbReference type="InterPro" id="IPR008962">
    <property type="entry name" value="PapD-like_sf"/>
</dbReference>
<dbReference type="PRINTS" id="PR00969">
    <property type="entry name" value="CHAPERONPILI"/>
</dbReference>
<proteinExistence type="inferred from homology"/>
<evidence type="ECO:0000313" key="12">
    <source>
        <dbReference type="Proteomes" id="UP000242501"/>
    </source>
</evidence>
<comment type="subcellular location">
    <subcellularLocation>
        <location evidence="1 8">Periplasm</location>
    </subcellularLocation>
</comment>
<dbReference type="Pfam" id="PF00345">
    <property type="entry name" value="PapD_N"/>
    <property type="match status" value="1"/>
</dbReference>
<evidence type="ECO:0000256" key="7">
    <source>
        <dbReference type="ARBA" id="ARBA00023319"/>
    </source>
</evidence>
<dbReference type="SUPFAM" id="SSF49584">
    <property type="entry name" value="Periplasmic chaperone C-domain"/>
    <property type="match status" value="1"/>
</dbReference>
<dbReference type="InterPro" id="IPR001829">
    <property type="entry name" value="Pili_assmbl_chaperone_bac"/>
</dbReference>
<accession>A0A1G6H9E5</accession>
<keyword evidence="5" id="KW-0574">Periplasm</keyword>
<dbReference type="AlphaFoldDB" id="A0A1G6H9E5"/>
<dbReference type="Pfam" id="PF02753">
    <property type="entry name" value="PapD_C"/>
    <property type="match status" value="1"/>
</dbReference>
<evidence type="ECO:0000256" key="2">
    <source>
        <dbReference type="ARBA" id="ARBA00007399"/>
    </source>
</evidence>
<feature type="domain" description="Pili assembly chaperone C-terminal" evidence="10">
    <location>
        <begin position="174"/>
        <end position="235"/>
    </location>
</feature>
<gene>
    <name evidence="11" type="ORF">SAMN05421733_104198</name>
</gene>
<dbReference type="PANTHER" id="PTHR30251">
    <property type="entry name" value="PILUS ASSEMBLY CHAPERONE"/>
    <property type="match status" value="1"/>
</dbReference>
<feature type="domain" description="Pili assembly chaperone N-terminal" evidence="9">
    <location>
        <begin position="28"/>
        <end position="152"/>
    </location>
</feature>
<dbReference type="InterPro" id="IPR016147">
    <property type="entry name" value="Pili_assmbl_chaperone_N"/>
</dbReference>
<dbReference type="GO" id="GO:0030288">
    <property type="term" value="C:outer membrane-bounded periplasmic space"/>
    <property type="evidence" value="ECO:0007669"/>
    <property type="project" value="InterPro"/>
</dbReference>
<keyword evidence="12" id="KW-1185">Reference proteome</keyword>